<dbReference type="EMBL" id="MCGR01000008">
    <property type="protein sequence ID" value="ORY88711.1"/>
    <property type="molecule type" value="Genomic_DNA"/>
</dbReference>
<dbReference type="Proteomes" id="UP000193467">
    <property type="component" value="Unassembled WGS sequence"/>
</dbReference>
<sequence>MRMRIWWFGGMDKFVRIDREFVLEASRWAKVEGKEQTLVYCSSSGSSSSSLIPYSKSKGLTEEGLASLSYHDTLIFRPGMLVVPGGRAEHRLVESLAAKVTGFLSLFSSSIEIKTPILGNAMIFAALSGRAELAKQGLGREEVLKGHKVWTLGNADALKAGEREERL</sequence>
<dbReference type="InterPro" id="IPR036291">
    <property type="entry name" value="NAD(P)-bd_dom_sf"/>
</dbReference>
<name>A0A1Y2FYS8_9BASI</name>
<dbReference type="PANTHER" id="PTHR14097">
    <property type="entry name" value="OXIDOREDUCTASE HTATIP2"/>
    <property type="match status" value="1"/>
</dbReference>
<accession>A0A1Y2FYS8</accession>
<comment type="caution">
    <text evidence="3">The sequence shown here is derived from an EMBL/GenBank/DDBJ whole genome shotgun (WGS) entry which is preliminary data.</text>
</comment>
<dbReference type="PANTHER" id="PTHR14097:SF7">
    <property type="entry name" value="OXIDOREDUCTASE HTATIP2"/>
    <property type="match status" value="1"/>
</dbReference>
<evidence type="ECO:0000256" key="2">
    <source>
        <dbReference type="ARBA" id="ARBA00006617"/>
    </source>
</evidence>
<evidence type="ECO:0008006" key="5">
    <source>
        <dbReference type="Google" id="ProtNLM"/>
    </source>
</evidence>
<protein>
    <recommendedName>
        <fullName evidence="5">NAD(P)-binding domain-containing protein</fullName>
    </recommendedName>
</protein>
<dbReference type="STRING" id="106004.A0A1Y2FYS8"/>
<keyword evidence="4" id="KW-1185">Reference proteome</keyword>
<evidence type="ECO:0000313" key="3">
    <source>
        <dbReference type="EMBL" id="ORY88711.1"/>
    </source>
</evidence>
<reference evidence="3 4" key="1">
    <citation type="submission" date="2016-07" db="EMBL/GenBank/DDBJ databases">
        <title>Pervasive Adenine N6-methylation of Active Genes in Fungi.</title>
        <authorList>
            <consortium name="DOE Joint Genome Institute"/>
            <person name="Mondo S.J."/>
            <person name="Dannebaum R.O."/>
            <person name="Kuo R.C."/>
            <person name="Labutti K."/>
            <person name="Haridas S."/>
            <person name="Kuo A."/>
            <person name="Salamov A."/>
            <person name="Ahrendt S.R."/>
            <person name="Lipzen A."/>
            <person name="Sullivan W."/>
            <person name="Andreopoulos W.B."/>
            <person name="Clum A."/>
            <person name="Lindquist E."/>
            <person name="Daum C."/>
            <person name="Ramamoorthy G.K."/>
            <person name="Gryganskyi A."/>
            <person name="Culley D."/>
            <person name="Magnuson J.K."/>
            <person name="James T.Y."/>
            <person name="O'Malley M.A."/>
            <person name="Stajich J.E."/>
            <person name="Spatafora J.W."/>
            <person name="Visel A."/>
            <person name="Grigoriev I.V."/>
        </authorList>
    </citation>
    <scope>NUCLEOTIDE SEQUENCE [LARGE SCALE GENOMIC DNA]</scope>
    <source>
        <strain evidence="3 4">62-1032</strain>
    </source>
</reference>
<dbReference type="Gene3D" id="3.40.50.720">
    <property type="entry name" value="NAD(P)-binding Rossmann-like Domain"/>
    <property type="match status" value="1"/>
</dbReference>
<evidence type="ECO:0000256" key="1">
    <source>
        <dbReference type="ARBA" id="ARBA00004450"/>
    </source>
</evidence>
<comment type="similarity">
    <text evidence="2">Belongs to the FMP52 family.</text>
</comment>
<dbReference type="GO" id="GO:0005741">
    <property type="term" value="C:mitochondrial outer membrane"/>
    <property type="evidence" value="ECO:0007669"/>
    <property type="project" value="UniProtKB-SubCell"/>
</dbReference>
<gene>
    <name evidence="3" type="ORF">BCR35DRAFT_301018</name>
</gene>
<dbReference type="AlphaFoldDB" id="A0A1Y2FYS8"/>
<evidence type="ECO:0000313" key="4">
    <source>
        <dbReference type="Proteomes" id="UP000193467"/>
    </source>
</evidence>
<dbReference type="OrthoDB" id="430436at2759"/>
<dbReference type="InParanoid" id="A0A1Y2FYS8"/>
<dbReference type="GO" id="GO:0051170">
    <property type="term" value="P:import into nucleus"/>
    <property type="evidence" value="ECO:0007669"/>
    <property type="project" value="TreeGrafter"/>
</dbReference>
<proteinExistence type="inferred from homology"/>
<organism evidence="3 4">
    <name type="scientific">Leucosporidium creatinivorum</name>
    <dbReference type="NCBI Taxonomy" id="106004"/>
    <lineage>
        <taxon>Eukaryota</taxon>
        <taxon>Fungi</taxon>
        <taxon>Dikarya</taxon>
        <taxon>Basidiomycota</taxon>
        <taxon>Pucciniomycotina</taxon>
        <taxon>Microbotryomycetes</taxon>
        <taxon>Leucosporidiales</taxon>
        <taxon>Leucosporidium</taxon>
    </lineage>
</organism>
<dbReference type="SUPFAM" id="SSF51735">
    <property type="entry name" value="NAD(P)-binding Rossmann-fold domains"/>
    <property type="match status" value="1"/>
</dbReference>
<comment type="subcellular location">
    <subcellularLocation>
        <location evidence="1">Mitochondrion outer membrane</location>
        <topology evidence="1">Peripheral membrane protein</topology>
    </subcellularLocation>
</comment>